<dbReference type="RefSeq" id="WP_006333136.1">
    <property type="nucleotide sequence ID" value="NZ_BAHC01000102.1"/>
</dbReference>
<keyword evidence="4" id="KW-0274">FAD</keyword>
<evidence type="ECO:0000313" key="7">
    <source>
        <dbReference type="EMBL" id="GAB90384.1"/>
    </source>
</evidence>
<feature type="domain" description="FAD/NAD(P)-binding" evidence="6">
    <location>
        <begin position="8"/>
        <end position="283"/>
    </location>
</feature>
<organism evidence="7 8">
    <name type="scientific">Gordonia rhizosphera NBRC 16068</name>
    <dbReference type="NCBI Taxonomy" id="1108045"/>
    <lineage>
        <taxon>Bacteria</taxon>
        <taxon>Bacillati</taxon>
        <taxon>Actinomycetota</taxon>
        <taxon>Actinomycetes</taxon>
        <taxon>Mycobacteriales</taxon>
        <taxon>Gordoniaceae</taxon>
        <taxon>Gordonia</taxon>
    </lineage>
</organism>
<evidence type="ECO:0000256" key="2">
    <source>
        <dbReference type="ARBA" id="ARBA00005272"/>
    </source>
</evidence>
<evidence type="ECO:0000256" key="4">
    <source>
        <dbReference type="ARBA" id="ARBA00022827"/>
    </source>
</evidence>
<comment type="similarity">
    <text evidence="2">Belongs to the NADH dehydrogenase family.</text>
</comment>
<protein>
    <submittedName>
        <fullName evidence="7">Putative oxidoreductase</fullName>
    </submittedName>
</protein>
<reference evidence="7 8" key="1">
    <citation type="submission" date="2012-08" db="EMBL/GenBank/DDBJ databases">
        <title>Whole genome shotgun sequence of Gordonia rhizosphera NBRC 16068.</title>
        <authorList>
            <person name="Takarada H."/>
            <person name="Isaki S."/>
            <person name="Hosoyama A."/>
            <person name="Tsuchikane K."/>
            <person name="Katsumata H."/>
            <person name="Baba S."/>
            <person name="Ohji S."/>
            <person name="Yamazaki S."/>
            <person name="Fujita N."/>
        </authorList>
    </citation>
    <scope>NUCLEOTIDE SEQUENCE [LARGE SCALE GENOMIC DNA]</scope>
    <source>
        <strain evidence="7 8">NBRC 16068</strain>
    </source>
</reference>
<comment type="caution">
    <text evidence="7">The sequence shown here is derived from an EMBL/GenBank/DDBJ whole genome shotgun (WGS) entry which is preliminary data.</text>
</comment>
<dbReference type="PRINTS" id="PR00411">
    <property type="entry name" value="PNDRDTASEI"/>
</dbReference>
<dbReference type="GO" id="GO:0003955">
    <property type="term" value="F:NAD(P)H dehydrogenase (quinone) activity"/>
    <property type="evidence" value="ECO:0007669"/>
    <property type="project" value="TreeGrafter"/>
</dbReference>
<gene>
    <name evidence="7" type="ORF">GORHZ_102_00110</name>
</gene>
<sequence length="400" mass="41770">MNTTPRPRIVIVGGGYAGTMAANRLSQADADVVLVNPRPQFVHRIRLHQWIAGTGTAEHDYTEVLADRVRLVVDTATRIDAPAGRVELASGDTLDYDHLVYAVGSTATPAHTIAGVAEHGFVLGEWEGAQRLRDHLAAVGESDQSDQTTVVGGGLTGIEMAAELAESGHTVRLVCGGVLAPSFGSRARDVAQRRLRKLGVEILTDRRVEAVGDGTVTVVGDGVREILPSATTIVAAGFGVPDLAATSGLTTDPAGRLITDETLTSVDDPRIVGAGDAVAPSGVPFRMSCQAANQLGPQAADTVLARLAGTEPKPVRVAFVGQCTSLGRGGATVQLTRLDDTPRHTVVTGRVAAGIKEFICRNVIWGLNLEARRPGAVPTFPVRPRPMAAEPPIESPIGAV</sequence>
<evidence type="ECO:0000259" key="6">
    <source>
        <dbReference type="Pfam" id="PF07992"/>
    </source>
</evidence>
<evidence type="ECO:0000256" key="5">
    <source>
        <dbReference type="ARBA" id="ARBA00023002"/>
    </source>
</evidence>
<comment type="cofactor">
    <cofactor evidence="1">
        <name>FAD</name>
        <dbReference type="ChEBI" id="CHEBI:57692"/>
    </cofactor>
</comment>
<keyword evidence="3" id="KW-0285">Flavoprotein</keyword>
<evidence type="ECO:0000313" key="8">
    <source>
        <dbReference type="Proteomes" id="UP000008363"/>
    </source>
</evidence>
<dbReference type="InterPro" id="IPR051169">
    <property type="entry name" value="NADH-Q_oxidoreductase"/>
</dbReference>
<dbReference type="STRING" id="1108045.GORHZ_102_00110"/>
<dbReference type="OrthoDB" id="9784880at2"/>
<dbReference type="InterPro" id="IPR036188">
    <property type="entry name" value="FAD/NAD-bd_sf"/>
</dbReference>
<evidence type="ECO:0000256" key="3">
    <source>
        <dbReference type="ARBA" id="ARBA00022630"/>
    </source>
</evidence>
<accession>K6WV16</accession>
<dbReference type="PRINTS" id="PR00368">
    <property type="entry name" value="FADPNR"/>
</dbReference>
<evidence type="ECO:0000256" key="1">
    <source>
        <dbReference type="ARBA" id="ARBA00001974"/>
    </source>
</evidence>
<keyword evidence="8" id="KW-1185">Reference proteome</keyword>
<dbReference type="GO" id="GO:0019646">
    <property type="term" value="P:aerobic electron transport chain"/>
    <property type="evidence" value="ECO:0007669"/>
    <property type="project" value="TreeGrafter"/>
</dbReference>
<keyword evidence="5" id="KW-0560">Oxidoreductase</keyword>
<dbReference type="eggNOG" id="COG1252">
    <property type="taxonomic scope" value="Bacteria"/>
</dbReference>
<dbReference type="PANTHER" id="PTHR42913">
    <property type="entry name" value="APOPTOSIS-INDUCING FACTOR 1"/>
    <property type="match status" value="1"/>
</dbReference>
<dbReference type="Proteomes" id="UP000008363">
    <property type="component" value="Unassembled WGS sequence"/>
</dbReference>
<dbReference type="EMBL" id="BAHC01000102">
    <property type="protein sequence ID" value="GAB90384.1"/>
    <property type="molecule type" value="Genomic_DNA"/>
</dbReference>
<dbReference type="AlphaFoldDB" id="K6WV16"/>
<dbReference type="Gene3D" id="3.50.50.100">
    <property type="match status" value="1"/>
</dbReference>
<dbReference type="SUPFAM" id="SSF51905">
    <property type="entry name" value="FAD/NAD(P)-binding domain"/>
    <property type="match status" value="1"/>
</dbReference>
<name>K6WV16_9ACTN</name>
<dbReference type="Pfam" id="PF07992">
    <property type="entry name" value="Pyr_redox_2"/>
    <property type="match status" value="1"/>
</dbReference>
<proteinExistence type="inferred from homology"/>
<dbReference type="PANTHER" id="PTHR42913:SF3">
    <property type="entry name" value="64 KDA MITOCHONDRIAL NADH DEHYDROGENASE (EUROFUNG)"/>
    <property type="match status" value="1"/>
</dbReference>
<dbReference type="InterPro" id="IPR023753">
    <property type="entry name" value="FAD/NAD-binding_dom"/>
</dbReference>